<dbReference type="EMBL" id="MDLC01000053">
    <property type="protein sequence ID" value="ODS22781.1"/>
    <property type="molecule type" value="Genomic_DNA"/>
</dbReference>
<evidence type="ECO:0008006" key="3">
    <source>
        <dbReference type="Google" id="ProtNLM"/>
    </source>
</evidence>
<proteinExistence type="predicted"/>
<accession>A0A1D2QMH2</accession>
<gene>
    <name evidence="1" type="ORF">AB835_12420</name>
</gene>
<name>A0A1D2QMH2_9GAMM</name>
<comment type="caution">
    <text evidence="1">The sequence shown here is derived from an EMBL/GenBank/DDBJ whole genome shotgun (WGS) entry which is preliminary data.</text>
</comment>
<dbReference type="AlphaFoldDB" id="A0A1D2QMH2"/>
<reference evidence="1 2" key="1">
    <citation type="journal article" date="2016" name="Appl. Environ. Microbiol.">
        <title>Lack of Overt Genome Reduction in the Bryostatin-Producing Bryozoan Symbiont "Candidatus Endobugula sertula".</title>
        <authorList>
            <person name="Miller I.J."/>
            <person name="Vanee N."/>
            <person name="Fong S.S."/>
            <person name="Lim-Fong G.E."/>
            <person name="Kwan J.C."/>
        </authorList>
    </citation>
    <scope>NUCLEOTIDE SEQUENCE [LARGE SCALE GENOMIC DNA]</scope>
    <source>
        <strain evidence="1">AB1-4</strain>
    </source>
</reference>
<sequence>MNKITGLAINTLRKAAGERLAARREELGYKTRHQAWSKMYSLGVNVSYYRYKKLEKGYLPKNEIELFGVSRFFEIDLDCWLEGFCNNIKIEGCERMSELTPEMQKLIKGTFNDFVDRVQAMENGITI</sequence>
<evidence type="ECO:0000313" key="1">
    <source>
        <dbReference type="EMBL" id="ODS22781.1"/>
    </source>
</evidence>
<organism evidence="1 2">
    <name type="scientific">Candidatus Endobugula sertula</name>
    <name type="common">Bugula neritina bacterial symbiont</name>
    <dbReference type="NCBI Taxonomy" id="62101"/>
    <lineage>
        <taxon>Bacteria</taxon>
        <taxon>Pseudomonadati</taxon>
        <taxon>Pseudomonadota</taxon>
        <taxon>Gammaproteobacteria</taxon>
        <taxon>Cellvibrionales</taxon>
        <taxon>Cellvibrionaceae</taxon>
        <taxon>Candidatus Endobugula</taxon>
    </lineage>
</organism>
<dbReference type="Proteomes" id="UP000242502">
    <property type="component" value="Unassembled WGS sequence"/>
</dbReference>
<protein>
    <recommendedName>
        <fullName evidence="3">HTH cro/C1-type domain-containing protein</fullName>
    </recommendedName>
</protein>
<evidence type="ECO:0000313" key="2">
    <source>
        <dbReference type="Proteomes" id="UP000242502"/>
    </source>
</evidence>